<evidence type="ECO:0000313" key="2">
    <source>
        <dbReference type="EMBL" id="NGZ90411.1"/>
    </source>
</evidence>
<evidence type="ECO:0000313" key="3">
    <source>
        <dbReference type="Proteomes" id="UP000643701"/>
    </source>
</evidence>
<accession>A0A967E745</accession>
<dbReference type="EMBL" id="JAANAS010000067">
    <property type="protein sequence ID" value="NGZ90411.1"/>
    <property type="molecule type" value="Genomic_DNA"/>
</dbReference>
<comment type="caution">
    <text evidence="2">The sequence shown here is derived from an EMBL/GenBank/DDBJ whole genome shotgun (WGS) entry which is preliminary data.</text>
</comment>
<feature type="domain" description="Lcl C-terminal" evidence="1">
    <location>
        <begin position="258"/>
        <end position="345"/>
    </location>
</feature>
<dbReference type="RefSeq" id="WP_166400658.1">
    <property type="nucleotide sequence ID" value="NZ_JAANAS010000067.1"/>
</dbReference>
<protein>
    <submittedName>
        <fullName evidence="2">DUF1566 domain-containing protein</fullName>
    </submittedName>
</protein>
<dbReference type="AlphaFoldDB" id="A0A967E745"/>
<dbReference type="InterPro" id="IPR011460">
    <property type="entry name" value="Lcl_C"/>
</dbReference>
<evidence type="ECO:0000259" key="1">
    <source>
        <dbReference type="Pfam" id="PF07603"/>
    </source>
</evidence>
<proteinExistence type="predicted"/>
<name>A0A967E745_9FLAO</name>
<dbReference type="Pfam" id="PF07603">
    <property type="entry name" value="Lcl_C"/>
    <property type="match status" value="1"/>
</dbReference>
<reference evidence="2" key="1">
    <citation type="submission" date="2020-03" db="EMBL/GenBank/DDBJ databases">
        <title>Psychroflexus Maritimus sp. nov., isolate from marine sediment.</title>
        <authorList>
            <person name="Zhong Y.-L."/>
        </authorList>
    </citation>
    <scope>NUCLEOTIDE SEQUENCE</scope>
    <source>
        <strain evidence="2">C1</strain>
    </source>
</reference>
<feature type="non-terminal residue" evidence="2">
    <location>
        <position position="1"/>
    </location>
</feature>
<sequence length="347" mass="35942">TANAQVGIGTTNPDASAILELEATDKGLLPPRITTAQRDAISNPAVGLMIFNTDENCMQWYDTNGWYDGCSGATYPFVASLDCANATNNGTLAVGQAANSVDSEIAYTGGNGLSHSGQTVNSTGVTGLTATLAPGTLATGAGSLTYTISGTPASDGTASFAINIGGQTCSLERTVIPPPPQVGDFREGGVVFYIFNSNDPGYVAGETHGLVAAIEDQSSSAEWGCYGTSISGADGNGIGSGTANTSAILDDCSQSGIAAELCDNYSGGGYSDWFLPSKDELSLMYQNKTTIDDTAVANGGNSFSADFYWSSTEFSSNNAWAYHMLNDALGNYEKNIDYFIVRAVRAF</sequence>
<organism evidence="2 3">
    <name type="scientific">Psychroflexus maritimus</name>
    <dbReference type="NCBI Taxonomy" id="2714865"/>
    <lineage>
        <taxon>Bacteria</taxon>
        <taxon>Pseudomonadati</taxon>
        <taxon>Bacteroidota</taxon>
        <taxon>Flavobacteriia</taxon>
        <taxon>Flavobacteriales</taxon>
        <taxon>Flavobacteriaceae</taxon>
        <taxon>Psychroflexus</taxon>
    </lineage>
</organism>
<dbReference type="Proteomes" id="UP000643701">
    <property type="component" value="Unassembled WGS sequence"/>
</dbReference>
<keyword evidence="3" id="KW-1185">Reference proteome</keyword>
<gene>
    <name evidence="2" type="ORF">G7034_09105</name>
</gene>